<dbReference type="RefSeq" id="WP_249994270.1">
    <property type="nucleotide sequence ID" value="NZ_CP116221.1"/>
</dbReference>
<feature type="transmembrane region" description="Helical" evidence="1">
    <location>
        <begin position="118"/>
        <end position="139"/>
    </location>
</feature>
<reference evidence="2 3" key="1">
    <citation type="submission" date="2023-01" db="EMBL/GenBank/DDBJ databases">
        <title>Psychroserpens ponticola sp. nov., isolated from seawater.</title>
        <authorList>
            <person name="Kristyanto S."/>
            <person name="Jung J."/>
            <person name="Kim J.M."/>
            <person name="Jeon C.O."/>
        </authorList>
    </citation>
    <scope>NUCLEOTIDE SEQUENCE [LARGE SCALE GENOMIC DNA]</scope>
    <source>
        <strain evidence="2 3">MSW6</strain>
    </source>
</reference>
<keyword evidence="1" id="KW-0812">Transmembrane</keyword>
<accession>A0ABY7S2T5</accession>
<name>A0ABY7S2T5_9FLAO</name>
<keyword evidence="1" id="KW-1133">Transmembrane helix</keyword>
<keyword evidence="3" id="KW-1185">Reference proteome</keyword>
<organism evidence="2 3">
    <name type="scientific">Psychroserpens ponticola</name>
    <dbReference type="NCBI Taxonomy" id="2932268"/>
    <lineage>
        <taxon>Bacteria</taxon>
        <taxon>Pseudomonadati</taxon>
        <taxon>Bacteroidota</taxon>
        <taxon>Flavobacteriia</taxon>
        <taxon>Flavobacteriales</taxon>
        <taxon>Flavobacteriaceae</taxon>
        <taxon>Psychroserpens</taxon>
    </lineage>
</organism>
<dbReference type="Proteomes" id="UP001202717">
    <property type="component" value="Chromosome"/>
</dbReference>
<gene>
    <name evidence="2" type="ORF">MUN68_006885</name>
</gene>
<feature type="transmembrane region" description="Helical" evidence="1">
    <location>
        <begin position="164"/>
        <end position="190"/>
    </location>
</feature>
<evidence type="ECO:0000256" key="1">
    <source>
        <dbReference type="SAM" id="Phobius"/>
    </source>
</evidence>
<feature type="transmembrane region" description="Helical" evidence="1">
    <location>
        <begin position="90"/>
        <end position="111"/>
    </location>
</feature>
<feature type="transmembrane region" description="Helical" evidence="1">
    <location>
        <begin position="49"/>
        <end position="70"/>
    </location>
</feature>
<dbReference type="EMBL" id="CP116221">
    <property type="protein sequence ID" value="WCO03216.1"/>
    <property type="molecule type" value="Genomic_DNA"/>
</dbReference>
<protein>
    <submittedName>
        <fullName evidence="2">Uncharacterized protein</fullName>
    </submittedName>
</protein>
<evidence type="ECO:0000313" key="3">
    <source>
        <dbReference type="Proteomes" id="UP001202717"/>
    </source>
</evidence>
<evidence type="ECO:0000313" key="2">
    <source>
        <dbReference type="EMBL" id="WCO03216.1"/>
    </source>
</evidence>
<proteinExistence type="predicted"/>
<keyword evidence="1" id="KW-0472">Membrane</keyword>
<feature type="transmembrane region" description="Helical" evidence="1">
    <location>
        <begin position="20"/>
        <end position="37"/>
    </location>
</feature>
<sequence>MDTQAYKIIRAICEFLEGLFFGFGIVTILALVVFVFFKKKELKIFIEYAVFVSRNLAIFYMVIYTVSLGFYYASKEFDFFSERATGPYAWAYWLMLIRPIVFCGLLQFFWLKRIANKMLNIFSITFLVFIVSLFSGSMFEKLVIINASYHRDYMMETNQFNTDIIIIIASYIIENSILFSALVFVSWAIFKNRKLD</sequence>